<dbReference type="SUPFAM" id="SSF50037">
    <property type="entry name" value="C-terminal domain of transcriptional repressors"/>
    <property type="match status" value="1"/>
</dbReference>
<dbReference type="RefSeq" id="WP_318066268.1">
    <property type="nucleotide sequence ID" value="NZ_JAWONS010000290.1"/>
</dbReference>
<evidence type="ECO:0000313" key="4">
    <source>
        <dbReference type="Proteomes" id="UP001276854"/>
    </source>
</evidence>
<evidence type="ECO:0000313" key="3">
    <source>
        <dbReference type="EMBL" id="MDW2800080.1"/>
    </source>
</evidence>
<protein>
    <submittedName>
        <fullName evidence="3">FeoA family protein</fullName>
    </submittedName>
</protein>
<dbReference type="SMART" id="SM00899">
    <property type="entry name" value="FeoA"/>
    <property type="match status" value="1"/>
</dbReference>
<feature type="domain" description="Ferrous iron transporter FeoA-like" evidence="2">
    <location>
        <begin position="37"/>
        <end position="109"/>
    </location>
</feature>
<accession>A0ABU4GR30</accession>
<proteinExistence type="predicted"/>
<gene>
    <name evidence="3" type="ORF">RZO55_21130</name>
</gene>
<comment type="caution">
    <text evidence="3">The sequence shown here is derived from an EMBL/GenBank/DDBJ whole genome shotgun (WGS) entry which is preliminary data.</text>
</comment>
<dbReference type="EMBL" id="JAWONS010000290">
    <property type="protein sequence ID" value="MDW2800080.1"/>
    <property type="molecule type" value="Genomic_DNA"/>
</dbReference>
<dbReference type="PANTHER" id="PTHR42954:SF2">
    <property type="entry name" value="FE(2+) TRANSPORT PROTEIN A"/>
    <property type="match status" value="1"/>
</dbReference>
<evidence type="ECO:0000259" key="2">
    <source>
        <dbReference type="SMART" id="SM00899"/>
    </source>
</evidence>
<dbReference type="PANTHER" id="PTHR42954">
    <property type="entry name" value="FE(2+) TRANSPORT PROTEIN A"/>
    <property type="match status" value="1"/>
</dbReference>
<name>A0ABU4GR30_9CLOT</name>
<reference evidence="3 4" key="1">
    <citation type="submission" date="2023-10" db="EMBL/GenBank/DDBJ databases">
        <title>A novel Glycoside Hydrolase 43-Like Enzyme from Clostrdium boliviensis is an Endo-xylanase, and a Candidate for Xylooligosaccharides Production from Different Xylan Substrates.</title>
        <authorList>
            <person name="Alvarez M.T."/>
            <person name="Rocabado-Villegas L.R."/>
            <person name="Salas-Veizaga D.M."/>
            <person name="Linares-Pasten J.A."/>
            <person name="Gudmundsdottir E.E."/>
            <person name="Hreggvidsson G.O."/>
            <person name="Adlercreutz P."/>
            <person name="Nordberg Karlsson E."/>
        </authorList>
    </citation>
    <scope>NUCLEOTIDE SEQUENCE [LARGE SCALE GENOMIC DNA]</scope>
    <source>
        <strain evidence="3 4">E-1</strain>
    </source>
</reference>
<keyword evidence="1" id="KW-0408">Iron</keyword>
<dbReference type="Gene3D" id="2.30.30.90">
    <property type="match status" value="1"/>
</dbReference>
<dbReference type="InterPro" id="IPR038157">
    <property type="entry name" value="FeoA_core_dom"/>
</dbReference>
<dbReference type="Pfam" id="PF04023">
    <property type="entry name" value="FeoA"/>
    <property type="match status" value="1"/>
</dbReference>
<evidence type="ECO:0000256" key="1">
    <source>
        <dbReference type="ARBA" id="ARBA00023004"/>
    </source>
</evidence>
<dbReference type="InterPro" id="IPR008988">
    <property type="entry name" value="Transcriptional_repressor_C"/>
</dbReference>
<organism evidence="3 4">
    <name type="scientific">Clostridium boliviensis</name>
    <dbReference type="NCBI Taxonomy" id="318465"/>
    <lineage>
        <taxon>Bacteria</taxon>
        <taxon>Bacillati</taxon>
        <taxon>Bacillota</taxon>
        <taxon>Clostridia</taxon>
        <taxon>Eubacteriales</taxon>
        <taxon>Clostridiaceae</taxon>
        <taxon>Clostridium</taxon>
    </lineage>
</organism>
<keyword evidence="4" id="KW-1185">Reference proteome</keyword>
<dbReference type="InterPro" id="IPR007167">
    <property type="entry name" value="Fe-transptr_FeoA-like"/>
</dbReference>
<dbReference type="InterPro" id="IPR052713">
    <property type="entry name" value="FeoA"/>
</dbReference>
<sequence length="136" mass="15128">MNHQAVKGTVRMEPHFYFMHMLGYGNFPEVKKMLGHICLTDLKRGQKGVISRLTVCDDMRRRLQDMGLIEGTVVECVGKSPLGDPTAFLIRGAVIALRNEDSGRVLIQDNGQESYDPVYGEGIAAACVTAEEEIWD</sequence>
<dbReference type="Proteomes" id="UP001276854">
    <property type="component" value="Unassembled WGS sequence"/>
</dbReference>